<proteinExistence type="predicted"/>
<reference evidence="3" key="1">
    <citation type="journal article" date="2014" name="Int. J. Syst. Evol. Microbiol.">
        <title>Complete genome of a new Firmicutes species belonging to the dominant human colonic microbiota ('Ruminococcus bicirculans') reveals two chromosomes and a selective capacity to utilize plant glucans.</title>
        <authorList>
            <consortium name="NISC Comparative Sequencing Program"/>
            <person name="Wegmann U."/>
            <person name="Louis P."/>
            <person name="Goesmann A."/>
            <person name="Henrissat B."/>
            <person name="Duncan S.H."/>
            <person name="Flint H.J."/>
        </authorList>
    </citation>
    <scope>NUCLEOTIDE SEQUENCE</scope>
    <source>
        <strain evidence="3">NBRC 108216</strain>
    </source>
</reference>
<evidence type="ECO:0000259" key="2">
    <source>
        <dbReference type="Pfam" id="PF13449"/>
    </source>
</evidence>
<evidence type="ECO:0000313" key="4">
    <source>
        <dbReference type="Proteomes" id="UP001161390"/>
    </source>
</evidence>
<protein>
    <recommendedName>
        <fullName evidence="2">Phytase-like domain-containing protein</fullName>
    </recommendedName>
</protein>
<evidence type="ECO:0000313" key="3">
    <source>
        <dbReference type="EMBL" id="GLQ20934.1"/>
    </source>
</evidence>
<comment type="caution">
    <text evidence="3">The sequence shown here is derived from an EMBL/GenBank/DDBJ whole genome shotgun (WGS) entry which is preliminary data.</text>
</comment>
<keyword evidence="4" id="KW-1185">Reference proteome</keyword>
<accession>A0ABQ5V190</accession>
<reference evidence="3" key="2">
    <citation type="submission" date="2023-01" db="EMBL/GenBank/DDBJ databases">
        <title>Draft genome sequence of Algimonas porphyrae strain NBRC 108216.</title>
        <authorList>
            <person name="Sun Q."/>
            <person name="Mori K."/>
        </authorList>
    </citation>
    <scope>NUCLEOTIDE SEQUENCE</scope>
    <source>
        <strain evidence="3">NBRC 108216</strain>
    </source>
</reference>
<organism evidence="3 4">
    <name type="scientific">Algimonas porphyrae</name>
    <dbReference type="NCBI Taxonomy" id="1128113"/>
    <lineage>
        <taxon>Bacteria</taxon>
        <taxon>Pseudomonadati</taxon>
        <taxon>Pseudomonadota</taxon>
        <taxon>Alphaproteobacteria</taxon>
        <taxon>Maricaulales</taxon>
        <taxon>Robiginitomaculaceae</taxon>
        <taxon>Algimonas</taxon>
    </lineage>
</organism>
<dbReference type="EMBL" id="BSNJ01000004">
    <property type="protein sequence ID" value="GLQ20934.1"/>
    <property type="molecule type" value="Genomic_DNA"/>
</dbReference>
<dbReference type="Pfam" id="PF13449">
    <property type="entry name" value="Phytase-like"/>
    <property type="match status" value="1"/>
</dbReference>
<sequence>MFPPKTLLKFRRFLAIPLLAMAASAQAAPDNPDAWRFDRHADDLRDRSCQATSEAASIPPSADTAFTPLPLHIRDVSTHGATLPDDVRIAGTWALTSSENVFGGLSGLSVLNDGDLLAVSDTGRFVHIGMTDGMPNGSAGIAPMRFANPLIRPGKLTADAEGLDVRDGLALVSFERNFRILAFALDRCGAQARGVLIAKPPKRFDRVRVRANAGPEAITLDPAGHLQVGYEQPRDGRMVTGQVLHDGTVALSGPVDAPALEPGFRLVGMDHLQLTTGHQVSVRLLRAYERERGNRSILQFGGDLSLPSLRLFPPLTVDNFEGVVLTETQTGLRAYIIADDNFSDRQQTLLYALEIDRDPASDHPDR</sequence>
<feature type="chain" id="PRO_5047245177" description="Phytase-like domain-containing protein" evidence="1">
    <location>
        <begin position="28"/>
        <end position="366"/>
    </location>
</feature>
<dbReference type="Proteomes" id="UP001161390">
    <property type="component" value="Unassembled WGS sequence"/>
</dbReference>
<dbReference type="InterPro" id="IPR027372">
    <property type="entry name" value="Phytase-like_dom"/>
</dbReference>
<keyword evidence="1" id="KW-0732">Signal</keyword>
<gene>
    <name evidence="3" type="ORF">GCM10007854_18890</name>
</gene>
<evidence type="ECO:0000256" key="1">
    <source>
        <dbReference type="SAM" id="SignalP"/>
    </source>
</evidence>
<feature type="domain" description="Phytase-like" evidence="2">
    <location>
        <begin position="102"/>
        <end position="236"/>
    </location>
</feature>
<name>A0ABQ5V190_9PROT</name>
<dbReference type="RefSeq" id="WP_284371978.1">
    <property type="nucleotide sequence ID" value="NZ_BSNJ01000004.1"/>
</dbReference>
<feature type="signal peptide" evidence="1">
    <location>
        <begin position="1"/>
        <end position="27"/>
    </location>
</feature>